<evidence type="ECO:0000313" key="6">
    <source>
        <dbReference type="Proteomes" id="UP000284706"/>
    </source>
</evidence>
<evidence type="ECO:0000259" key="4">
    <source>
        <dbReference type="PROSITE" id="PS50067"/>
    </source>
</evidence>
<dbReference type="GO" id="GO:0007018">
    <property type="term" value="P:microtubule-based movement"/>
    <property type="evidence" value="ECO:0007669"/>
    <property type="project" value="InterPro"/>
</dbReference>
<comment type="caution">
    <text evidence="5">The sequence shown here is derived from an EMBL/GenBank/DDBJ whole genome shotgun (WGS) entry which is preliminary data.</text>
</comment>
<comment type="caution">
    <text evidence="3">Lacks conserved residue(s) required for the propagation of feature annotation.</text>
</comment>
<organism evidence="5 6">
    <name type="scientific">Gymnopilus dilepis</name>
    <dbReference type="NCBI Taxonomy" id="231916"/>
    <lineage>
        <taxon>Eukaryota</taxon>
        <taxon>Fungi</taxon>
        <taxon>Dikarya</taxon>
        <taxon>Basidiomycota</taxon>
        <taxon>Agaricomycotina</taxon>
        <taxon>Agaricomycetes</taxon>
        <taxon>Agaricomycetidae</taxon>
        <taxon>Agaricales</taxon>
        <taxon>Agaricineae</taxon>
        <taxon>Hymenogastraceae</taxon>
        <taxon>Gymnopilus</taxon>
    </lineage>
</organism>
<dbReference type="InterPro" id="IPR001752">
    <property type="entry name" value="Kinesin_motor_dom"/>
</dbReference>
<evidence type="ECO:0000313" key="5">
    <source>
        <dbReference type="EMBL" id="PPQ97800.1"/>
    </source>
</evidence>
<dbReference type="Gene3D" id="3.40.850.10">
    <property type="entry name" value="Kinesin motor domain"/>
    <property type="match status" value="1"/>
</dbReference>
<dbReference type="GO" id="GO:0008017">
    <property type="term" value="F:microtubule binding"/>
    <property type="evidence" value="ECO:0007669"/>
    <property type="project" value="InterPro"/>
</dbReference>
<dbReference type="PROSITE" id="PS00411">
    <property type="entry name" value="KINESIN_MOTOR_1"/>
    <property type="match status" value="1"/>
</dbReference>
<dbReference type="AlphaFoldDB" id="A0A409Y472"/>
<name>A0A409Y472_9AGAR</name>
<dbReference type="EMBL" id="NHYE01001191">
    <property type="protein sequence ID" value="PPQ97800.1"/>
    <property type="molecule type" value="Genomic_DNA"/>
</dbReference>
<reference evidence="5 6" key="1">
    <citation type="journal article" date="2018" name="Evol. Lett.">
        <title>Horizontal gene cluster transfer increased hallucinogenic mushroom diversity.</title>
        <authorList>
            <person name="Reynolds H.T."/>
            <person name="Vijayakumar V."/>
            <person name="Gluck-Thaler E."/>
            <person name="Korotkin H.B."/>
            <person name="Matheny P.B."/>
            <person name="Slot J.C."/>
        </authorList>
    </citation>
    <scope>NUCLEOTIDE SEQUENCE [LARGE SCALE GENOMIC DNA]</scope>
    <source>
        <strain evidence="5 6">SRW20</strain>
    </source>
</reference>
<dbReference type="InParanoid" id="A0A409Y472"/>
<feature type="domain" description="Kinesin motor" evidence="4">
    <location>
        <begin position="1"/>
        <end position="93"/>
    </location>
</feature>
<dbReference type="InterPro" id="IPR027417">
    <property type="entry name" value="P-loop_NTPase"/>
</dbReference>
<dbReference type="Proteomes" id="UP000284706">
    <property type="component" value="Unassembled WGS sequence"/>
</dbReference>
<dbReference type="InterPro" id="IPR019821">
    <property type="entry name" value="Kinesin_motor_CS"/>
</dbReference>
<dbReference type="PROSITE" id="PS50067">
    <property type="entry name" value="KINESIN_MOTOR_2"/>
    <property type="match status" value="1"/>
</dbReference>
<gene>
    <name evidence="5" type="ORF">CVT26_012829</name>
</gene>
<accession>A0A409Y472</accession>
<dbReference type="SUPFAM" id="SSF52540">
    <property type="entry name" value="P-loop containing nucleoside triphosphate hydrolases"/>
    <property type="match status" value="1"/>
</dbReference>
<dbReference type="InterPro" id="IPR036961">
    <property type="entry name" value="Kinesin_motor_dom_sf"/>
</dbReference>
<evidence type="ECO:0000256" key="1">
    <source>
        <dbReference type="ARBA" id="ARBA00022741"/>
    </source>
</evidence>
<evidence type="ECO:0000256" key="3">
    <source>
        <dbReference type="PROSITE-ProRule" id="PRU00283"/>
    </source>
</evidence>
<dbReference type="GO" id="GO:0003777">
    <property type="term" value="F:microtubule motor activity"/>
    <property type="evidence" value="ECO:0007669"/>
    <property type="project" value="InterPro"/>
</dbReference>
<dbReference type="OrthoDB" id="3176171at2759"/>
<keyword evidence="6" id="KW-1185">Reference proteome</keyword>
<sequence length="93" mass="10060">MGKDAKSSEEKLKIYDDANVRGVFIQGLEEIAVKDTKDALGLLIKGSERLPIKDSNSMGDGLLRVGELNLVDLAGSENTERAGLKTSALERQE</sequence>
<keyword evidence="1" id="KW-0547">Nucleotide-binding</keyword>
<dbReference type="STRING" id="231916.A0A409Y472"/>
<dbReference type="GO" id="GO:0005524">
    <property type="term" value="F:ATP binding"/>
    <property type="evidence" value="ECO:0007669"/>
    <property type="project" value="UniProtKB-KW"/>
</dbReference>
<evidence type="ECO:0000256" key="2">
    <source>
        <dbReference type="ARBA" id="ARBA00022840"/>
    </source>
</evidence>
<keyword evidence="2" id="KW-0067">ATP-binding</keyword>
<proteinExistence type="inferred from homology"/>
<comment type="similarity">
    <text evidence="3">Belongs to the TRAFAC class myosin-kinesin ATPase superfamily. Kinesin family.</text>
</comment>
<protein>
    <recommendedName>
        <fullName evidence="4">Kinesin motor domain-containing protein</fullName>
    </recommendedName>
</protein>